<dbReference type="GeneID" id="98657937"/>
<proteinExistence type="predicted"/>
<dbReference type="InterPro" id="IPR036412">
    <property type="entry name" value="HAD-like_sf"/>
</dbReference>
<dbReference type="InterPro" id="IPR023214">
    <property type="entry name" value="HAD_sf"/>
</dbReference>
<dbReference type="InterPro" id="IPR006439">
    <property type="entry name" value="HAD-SF_hydro_IA"/>
</dbReference>
<evidence type="ECO:0000313" key="2">
    <source>
        <dbReference type="Proteomes" id="UP000468668"/>
    </source>
</evidence>
<keyword evidence="2" id="KW-1185">Reference proteome</keyword>
<dbReference type="PANTHER" id="PTHR43434:SF1">
    <property type="entry name" value="PHOSPHOGLYCOLATE PHOSPHATASE"/>
    <property type="match status" value="1"/>
</dbReference>
<dbReference type="Proteomes" id="UP000468668">
    <property type="component" value="Unassembled WGS sequence"/>
</dbReference>
<keyword evidence="1" id="KW-0378">Hydrolase</keyword>
<dbReference type="Gene3D" id="1.10.150.240">
    <property type="entry name" value="Putative phosphatase, domain 2"/>
    <property type="match status" value="1"/>
</dbReference>
<dbReference type="InterPro" id="IPR050155">
    <property type="entry name" value="HAD-like_hydrolase_sf"/>
</dbReference>
<dbReference type="SUPFAM" id="SSF56784">
    <property type="entry name" value="HAD-like"/>
    <property type="match status" value="1"/>
</dbReference>
<accession>A0A6N6NLM7</accession>
<dbReference type="EMBL" id="WAJR01000011">
    <property type="protein sequence ID" value="KAB1640525.1"/>
    <property type="molecule type" value="Genomic_DNA"/>
</dbReference>
<dbReference type="AlphaFoldDB" id="A0A6N6NLM7"/>
<dbReference type="InterPro" id="IPR041492">
    <property type="entry name" value="HAD_2"/>
</dbReference>
<dbReference type="Gene3D" id="3.40.50.1000">
    <property type="entry name" value="HAD superfamily/HAD-like"/>
    <property type="match status" value="1"/>
</dbReference>
<dbReference type="InterPro" id="IPR023198">
    <property type="entry name" value="PGP-like_dom2"/>
</dbReference>
<reference evidence="1 2" key="1">
    <citation type="submission" date="2019-09" db="EMBL/GenBank/DDBJ databases">
        <title>Whole genome shotgun sequencing (WGS) of Ellagibacter isourolithinifaciens DSM 104140(T) and Adlercreutzia muris DSM 29508(T).</title>
        <authorList>
            <person name="Stoll D.A."/>
            <person name="Danylec N."/>
            <person name="Huch M."/>
        </authorList>
    </citation>
    <scope>NUCLEOTIDE SEQUENCE [LARGE SCALE GENOMIC DNA]</scope>
    <source>
        <strain evidence="1 2">DSM 104140</strain>
    </source>
</reference>
<protein>
    <submittedName>
        <fullName evidence="1">HAD family hydrolase</fullName>
    </submittedName>
</protein>
<gene>
    <name evidence="1" type="ORF">F8C90_05895</name>
</gene>
<sequence>MSDKKSFDTFIFDLDGTILDTLPDLVVVTNEALREQGFPERTHDEVLSFVGNGLVALMYQAVPENTPKDIADQAVACWKRFNLEYDNHLTAPYPHVPETLAELRRRGCKLGVLSNKFDGGVHKIIAQCLPGLFDVEHGECEEIPRKPNPAGLLRTIEELGSTPERTAYLGDSPNDILVAHRAGACGIGVSWGYHTAQEMRDAGSDIMLESFSDLLEYAPEV</sequence>
<comment type="caution">
    <text evidence="1">The sequence shown here is derived from an EMBL/GenBank/DDBJ whole genome shotgun (WGS) entry which is preliminary data.</text>
</comment>
<organism evidence="1 2">
    <name type="scientific">Ellagibacter isourolithinifaciens</name>
    <dbReference type="NCBI Taxonomy" id="2137581"/>
    <lineage>
        <taxon>Bacteria</taxon>
        <taxon>Bacillati</taxon>
        <taxon>Actinomycetota</taxon>
        <taxon>Coriobacteriia</taxon>
        <taxon>Eggerthellales</taxon>
        <taxon>Eggerthellaceae</taxon>
        <taxon>Ellagibacter</taxon>
    </lineage>
</organism>
<dbReference type="SFLD" id="SFLDS00003">
    <property type="entry name" value="Haloacid_Dehalogenase"/>
    <property type="match status" value="1"/>
</dbReference>
<dbReference type="NCBIfam" id="TIGR01549">
    <property type="entry name" value="HAD-SF-IA-v1"/>
    <property type="match status" value="1"/>
</dbReference>
<dbReference type="OrthoDB" id="9776368at2"/>
<dbReference type="PANTHER" id="PTHR43434">
    <property type="entry name" value="PHOSPHOGLYCOLATE PHOSPHATASE"/>
    <property type="match status" value="1"/>
</dbReference>
<dbReference type="GO" id="GO:0008967">
    <property type="term" value="F:phosphoglycolate phosphatase activity"/>
    <property type="evidence" value="ECO:0007669"/>
    <property type="project" value="TreeGrafter"/>
</dbReference>
<dbReference type="GO" id="GO:0005829">
    <property type="term" value="C:cytosol"/>
    <property type="evidence" value="ECO:0007669"/>
    <property type="project" value="TreeGrafter"/>
</dbReference>
<dbReference type="SFLD" id="SFLDG01129">
    <property type="entry name" value="C1.5:_HAD__Beta-PGM__Phosphata"/>
    <property type="match status" value="1"/>
</dbReference>
<dbReference type="Pfam" id="PF13419">
    <property type="entry name" value="HAD_2"/>
    <property type="match status" value="1"/>
</dbReference>
<dbReference type="GO" id="GO:0006281">
    <property type="term" value="P:DNA repair"/>
    <property type="evidence" value="ECO:0007669"/>
    <property type="project" value="TreeGrafter"/>
</dbReference>
<evidence type="ECO:0000313" key="1">
    <source>
        <dbReference type="EMBL" id="KAB1640525.1"/>
    </source>
</evidence>
<dbReference type="RefSeq" id="WP_158049532.1">
    <property type="nucleotide sequence ID" value="NZ_DBEZSQ010000003.1"/>
</dbReference>
<name>A0A6N6NLM7_9ACTN</name>